<feature type="region of interest" description="Disordered" evidence="1">
    <location>
        <begin position="35"/>
        <end position="68"/>
    </location>
</feature>
<evidence type="ECO:0000313" key="2">
    <source>
        <dbReference type="EMBL" id="VYS48410.1"/>
    </source>
</evidence>
<dbReference type="AlphaFoldDB" id="A0A654EI46"/>
<proteinExistence type="predicted"/>
<dbReference type="EMBL" id="CACRSJ010000104">
    <property type="protein sequence ID" value="VYS48410.1"/>
    <property type="molecule type" value="Genomic_DNA"/>
</dbReference>
<organism evidence="2 3">
    <name type="scientific">Arabidopsis thaliana</name>
    <name type="common">Mouse-ear cress</name>
    <dbReference type="NCBI Taxonomy" id="3702"/>
    <lineage>
        <taxon>Eukaryota</taxon>
        <taxon>Viridiplantae</taxon>
        <taxon>Streptophyta</taxon>
        <taxon>Embryophyta</taxon>
        <taxon>Tracheophyta</taxon>
        <taxon>Spermatophyta</taxon>
        <taxon>Magnoliopsida</taxon>
        <taxon>eudicotyledons</taxon>
        <taxon>Gunneridae</taxon>
        <taxon>Pentapetalae</taxon>
        <taxon>rosids</taxon>
        <taxon>malvids</taxon>
        <taxon>Brassicales</taxon>
        <taxon>Brassicaceae</taxon>
        <taxon>Camelineae</taxon>
        <taxon>Arabidopsis</taxon>
    </lineage>
</organism>
<dbReference type="Proteomes" id="UP000426265">
    <property type="component" value="Unassembled WGS sequence"/>
</dbReference>
<gene>
    <name evidence="2" type="ORF">AN1_LOCUS3893</name>
</gene>
<sequence length="68" mass="8408">MLAVREAEAFWTQDDHLIFPRHYFLLRVYEEMRERPMRPSHLQEREEEAERSQGRSHENKAEDLLIKR</sequence>
<reference evidence="2 3" key="1">
    <citation type="submission" date="2019-11" db="EMBL/GenBank/DDBJ databases">
        <authorList>
            <person name="Jiao W.-B."/>
            <person name="Schneeberger K."/>
        </authorList>
    </citation>
    <scope>NUCLEOTIDE SEQUENCE [LARGE SCALE GENOMIC DNA]</scope>
    <source>
        <strain evidence="3">cv. An-1</strain>
    </source>
</reference>
<accession>A0A654EI46</accession>
<evidence type="ECO:0000256" key="1">
    <source>
        <dbReference type="SAM" id="MobiDB-lite"/>
    </source>
</evidence>
<protein>
    <submittedName>
        <fullName evidence="2">Uncharacterized protein</fullName>
    </submittedName>
</protein>
<evidence type="ECO:0000313" key="3">
    <source>
        <dbReference type="Proteomes" id="UP000426265"/>
    </source>
</evidence>
<name>A0A654EI46_ARATH</name>